<comment type="similarity">
    <text evidence="3 10">Belongs to the TrpF family.</text>
</comment>
<dbReference type="GO" id="GO:0004640">
    <property type="term" value="F:phosphoribosylanthranilate isomerase activity"/>
    <property type="evidence" value="ECO:0007669"/>
    <property type="project" value="UniProtKB-UniRule"/>
</dbReference>
<dbReference type="Gene3D" id="3.20.20.70">
    <property type="entry name" value="Aldolase class I"/>
    <property type="match status" value="1"/>
</dbReference>
<sequence>MRIKVKICGLTRLEDAFFATSLGAHALGFIFYSKSPRYINPEKAKEIIDQLPPFVQVVGVFVNEEKEKIKKIAQFCNLNLIQLHGNESPEFCETLGLPCIKAFSVKDKESLKFLSVYKGKVKGILLDTYKKGKFGGTGETFDWNLAIEAKALGMPLILAGGLKPENVKKAINIVKPFAIDVNSGIEKAPGIKDKYLMERLFKEIQDEIA</sequence>
<evidence type="ECO:0000256" key="1">
    <source>
        <dbReference type="ARBA" id="ARBA00001164"/>
    </source>
</evidence>
<comment type="catalytic activity">
    <reaction evidence="1 10">
        <text>N-(5-phospho-beta-D-ribosyl)anthranilate = 1-(2-carboxyphenylamino)-1-deoxy-D-ribulose 5-phosphate</text>
        <dbReference type="Rhea" id="RHEA:21540"/>
        <dbReference type="ChEBI" id="CHEBI:18277"/>
        <dbReference type="ChEBI" id="CHEBI:58613"/>
        <dbReference type="EC" id="5.3.1.24"/>
    </reaction>
</comment>
<dbReference type="PANTHER" id="PTHR42894:SF1">
    <property type="entry name" value="N-(5'-PHOSPHORIBOSYL)ANTHRANILATE ISOMERASE"/>
    <property type="match status" value="1"/>
</dbReference>
<comment type="pathway">
    <text evidence="2 10">Amino-acid biosynthesis; L-tryptophan biosynthesis; L-tryptophan from chorismate: step 3/5.</text>
</comment>
<dbReference type="FunFam" id="3.20.20.70:FF:000075">
    <property type="entry name" value="Tryptophan biosynthesis protein TRP1"/>
    <property type="match status" value="1"/>
</dbReference>
<dbReference type="InterPro" id="IPR013785">
    <property type="entry name" value="Aldolase_TIM"/>
</dbReference>
<keyword evidence="8 10" id="KW-0057">Aromatic amino acid biosynthesis</keyword>
<protein>
    <recommendedName>
        <fullName evidence="5 10">N-(5'-phosphoribosyl)anthranilate isomerase</fullName>
        <shortName evidence="10">PRAI</shortName>
        <ecNumber evidence="4 10">5.3.1.24</ecNumber>
    </recommendedName>
</protein>
<comment type="caution">
    <text evidence="12">The sequence shown here is derived from an EMBL/GenBank/DDBJ whole genome shotgun (WGS) entry which is preliminary data.</text>
</comment>
<evidence type="ECO:0000256" key="5">
    <source>
        <dbReference type="ARBA" id="ARBA00022272"/>
    </source>
</evidence>
<evidence type="ECO:0000256" key="6">
    <source>
        <dbReference type="ARBA" id="ARBA00022605"/>
    </source>
</evidence>
<dbReference type="Pfam" id="PF00697">
    <property type="entry name" value="PRAI"/>
    <property type="match status" value="1"/>
</dbReference>
<keyword evidence="7 10" id="KW-0822">Tryptophan biosynthesis</keyword>
<evidence type="ECO:0000313" key="12">
    <source>
        <dbReference type="EMBL" id="HDD43745.1"/>
    </source>
</evidence>
<dbReference type="UniPathway" id="UPA00035">
    <property type="reaction ID" value="UER00042"/>
</dbReference>
<accession>A0A7C0U2J4</accession>
<dbReference type="SUPFAM" id="SSF51366">
    <property type="entry name" value="Ribulose-phoshate binding barrel"/>
    <property type="match status" value="1"/>
</dbReference>
<dbReference type="EC" id="5.3.1.24" evidence="4 10"/>
<dbReference type="InterPro" id="IPR044643">
    <property type="entry name" value="TrpF_fam"/>
</dbReference>
<dbReference type="GO" id="GO:0000162">
    <property type="term" value="P:L-tryptophan biosynthetic process"/>
    <property type="evidence" value="ECO:0007669"/>
    <property type="project" value="UniProtKB-UniRule"/>
</dbReference>
<dbReference type="AlphaFoldDB" id="A0A7C0U2J4"/>
<evidence type="ECO:0000256" key="7">
    <source>
        <dbReference type="ARBA" id="ARBA00022822"/>
    </source>
</evidence>
<dbReference type="NCBIfam" id="NF002298">
    <property type="entry name" value="PRK01222.1-4"/>
    <property type="match status" value="1"/>
</dbReference>
<dbReference type="PANTHER" id="PTHR42894">
    <property type="entry name" value="N-(5'-PHOSPHORIBOSYL)ANTHRANILATE ISOMERASE"/>
    <property type="match status" value="1"/>
</dbReference>
<dbReference type="HAMAP" id="MF_00135">
    <property type="entry name" value="PRAI"/>
    <property type="match status" value="1"/>
</dbReference>
<dbReference type="CDD" id="cd00405">
    <property type="entry name" value="PRAI"/>
    <property type="match status" value="1"/>
</dbReference>
<keyword evidence="9 10" id="KW-0413">Isomerase</keyword>
<gene>
    <name evidence="10" type="primary">trpF</name>
    <name evidence="12" type="ORF">ENG63_02645</name>
</gene>
<organism evidence="12">
    <name type="scientific">Desulfofervidus auxilii</name>
    <dbReference type="NCBI Taxonomy" id="1621989"/>
    <lineage>
        <taxon>Bacteria</taxon>
        <taxon>Pseudomonadati</taxon>
        <taxon>Thermodesulfobacteriota</taxon>
        <taxon>Candidatus Desulfofervidia</taxon>
        <taxon>Candidatus Desulfofervidales</taxon>
        <taxon>Candidatus Desulfofervidaceae</taxon>
        <taxon>Candidatus Desulfofervidus</taxon>
    </lineage>
</organism>
<evidence type="ECO:0000256" key="4">
    <source>
        <dbReference type="ARBA" id="ARBA00012572"/>
    </source>
</evidence>
<evidence type="ECO:0000256" key="10">
    <source>
        <dbReference type="HAMAP-Rule" id="MF_00135"/>
    </source>
</evidence>
<name>A0A7C0U2J4_DESA2</name>
<evidence type="ECO:0000256" key="2">
    <source>
        <dbReference type="ARBA" id="ARBA00004664"/>
    </source>
</evidence>
<dbReference type="InterPro" id="IPR001240">
    <property type="entry name" value="PRAI_dom"/>
</dbReference>
<proteinExistence type="inferred from homology"/>
<feature type="domain" description="N-(5'phosphoribosyl) anthranilate isomerase (PRAI)" evidence="11">
    <location>
        <begin position="5"/>
        <end position="202"/>
    </location>
</feature>
<evidence type="ECO:0000256" key="9">
    <source>
        <dbReference type="ARBA" id="ARBA00023235"/>
    </source>
</evidence>
<evidence type="ECO:0000259" key="11">
    <source>
        <dbReference type="Pfam" id="PF00697"/>
    </source>
</evidence>
<reference evidence="12" key="1">
    <citation type="journal article" date="2020" name="mSystems">
        <title>Genome- and Community-Level Interaction Insights into Carbon Utilization and Element Cycling Functions of Hydrothermarchaeota in Hydrothermal Sediment.</title>
        <authorList>
            <person name="Zhou Z."/>
            <person name="Liu Y."/>
            <person name="Xu W."/>
            <person name="Pan J."/>
            <person name="Luo Z.H."/>
            <person name="Li M."/>
        </authorList>
    </citation>
    <scope>NUCLEOTIDE SEQUENCE [LARGE SCALE GENOMIC DNA]</scope>
    <source>
        <strain evidence="12">HyVt-233</strain>
    </source>
</reference>
<evidence type="ECO:0000256" key="8">
    <source>
        <dbReference type="ARBA" id="ARBA00023141"/>
    </source>
</evidence>
<dbReference type="InterPro" id="IPR011060">
    <property type="entry name" value="RibuloseP-bd_barrel"/>
</dbReference>
<dbReference type="EMBL" id="DRBS01000102">
    <property type="protein sequence ID" value="HDD43745.1"/>
    <property type="molecule type" value="Genomic_DNA"/>
</dbReference>
<evidence type="ECO:0000256" key="3">
    <source>
        <dbReference type="ARBA" id="ARBA00007571"/>
    </source>
</evidence>
<keyword evidence="6 10" id="KW-0028">Amino-acid biosynthesis</keyword>
<dbReference type="Proteomes" id="UP000886289">
    <property type="component" value="Unassembled WGS sequence"/>
</dbReference>